<dbReference type="Pfam" id="PF00931">
    <property type="entry name" value="NB-ARC"/>
    <property type="match status" value="1"/>
</dbReference>
<dbReference type="PANTHER" id="PTHR11017:SF354">
    <property type="entry name" value="ADP-RIBOSYL CYCLASE_CYCLIC ADP-RIBOSE HYDROLASE"/>
    <property type="match status" value="1"/>
</dbReference>
<dbReference type="SUPFAM" id="SSF52540">
    <property type="entry name" value="P-loop containing nucleoside triphosphate hydrolases"/>
    <property type="match status" value="1"/>
</dbReference>
<evidence type="ECO:0000256" key="5">
    <source>
        <dbReference type="ARBA" id="ARBA00023027"/>
    </source>
</evidence>
<evidence type="ECO:0000259" key="8">
    <source>
        <dbReference type="PROSITE" id="PS50104"/>
    </source>
</evidence>
<dbReference type="SUPFAM" id="SSF52058">
    <property type="entry name" value="L domain-like"/>
    <property type="match status" value="1"/>
</dbReference>
<dbReference type="InterPro" id="IPR011713">
    <property type="entry name" value="Leu-rich_rpt_3"/>
</dbReference>
<dbReference type="InterPro" id="IPR027417">
    <property type="entry name" value="P-loop_NTPase"/>
</dbReference>
<protein>
    <recommendedName>
        <fullName evidence="1">ADP-ribosyl cyclase/cyclic ADP-ribose hydrolase</fullName>
        <ecNumber evidence="1">3.2.2.6</ecNumber>
    </recommendedName>
</protein>
<dbReference type="EMBL" id="JARPOI010000016">
    <property type="protein sequence ID" value="KAJ9145882.1"/>
    <property type="molecule type" value="Genomic_DNA"/>
</dbReference>
<dbReference type="PRINTS" id="PR00364">
    <property type="entry name" value="DISEASERSIST"/>
</dbReference>
<dbReference type="Pfam" id="PF20160">
    <property type="entry name" value="C-JID"/>
    <property type="match status" value="1"/>
</dbReference>
<evidence type="ECO:0000313" key="9">
    <source>
        <dbReference type="EMBL" id="KAJ9145882.1"/>
    </source>
</evidence>
<dbReference type="InterPro" id="IPR000157">
    <property type="entry name" value="TIR_dom"/>
</dbReference>
<organism evidence="9 10">
    <name type="scientific">Hevea brasiliensis</name>
    <name type="common">Para rubber tree</name>
    <name type="synonym">Siphonia brasiliensis</name>
    <dbReference type="NCBI Taxonomy" id="3981"/>
    <lineage>
        <taxon>Eukaryota</taxon>
        <taxon>Viridiplantae</taxon>
        <taxon>Streptophyta</taxon>
        <taxon>Embryophyta</taxon>
        <taxon>Tracheophyta</taxon>
        <taxon>Spermatophyta</taxon>
        <taxon>Magnoliopsida</taxon>
        <taxon>eudicotyledons</taxon>
        <taxon>Gunneridae</taxon>
        <taxon>Pentapetalae</taxon>
        <taxon>rosids</taxon>
        <taxon>fabids</taxon>
        <taxon>Malpighiales</taxon>
        <taxon>Euphorbiaceae</taxon>
        <taxon>Crotonoideae</taxon>
        <taxon>Micrandreae</taxon>
        <taxon>Hevea</taxon>
    </lineage>
</organism>
<keyword evidence="3" id="KW-0677">Repeat</keyword>
<evidence type="ECO:0000256" key="3">
    <source>
        <dbReference type="ARBA" id="ARBA00022737"/>
    </source>
</evidence>
<dbReference type="Proteomes" id="UP001174677">
    <property type="component" value="Chromosome 16"/>
</dbReference>
<dbReference type="InterPro" id="IPR035897">
    <property type="entry name" value="Toll_tir_struct_dom_sf"/>
</dbReference>
<comment type="caution">
    <text evidence="9">The sequence shown here is derived from an EMBL/GenBank/DDBJ whole genome shotgun (WGS) entry which is preliminary data.</text>
</comment>
<name>A0ABQ9KPR3_HEVBR</name>
<gene>
    <name evidence="9" type="ORF">P3X46_028210</name>
</gene>
<keyword evidence="4" id="KW-0378">Hydrolase</keyword>
<dbReference type="Pfam" id="PF01582">
    <property type="entry name" value="TIR"/>
    <property type="match status" value="1"/>
</dbReference>
<evidence type="ECO:0000256" key="2">
    <source>
        <dbReference type="ARBA" id="ARBA00022614"/>
    </source>
</evidence>
<dbReference type="InterPro" id="IPR042197">
    <property type="entry name" value="Apaf_helical"/>
</dbReference>
<accession>A0ABQ9KPR3</accession>
<evidence type="ECO:0000256" key="7">
    <source>
        <dbReference type="SAM" id="Phobius"/>
    </source>
</evidence>
<dbReference type="Gene3D" id="3.40.50.300">
    <property type="entry name" value="P-loop containing nucleotide triphosphate hydrolases"/>
    <property type="match status" value="1"/>
</dbReference>
<reference evidence="9" key="1">
    <citation type="journal article" date="2023" name="Plant Biotechnol. J.">
        <title>Chromosome-level wild Hevea brasiliensis genome provides new tools for genomic-assisted breeding and valuable loci to elevate rubber yield.</title>
        <authorList>
            <person name="Cheng H."/>
            <person name="Song X."/>
            <person name="Hu Y."/>
            <person name="Wu T."/>
            <person name="Yang Q."/>
            <person name="An Z."/>
            <person name="Feng S."/>
            <person name="Deng Z."/>
            <person name="Wu W."/>
            <person name="Zeng X."/>
            <person name="Tu M."/>
            <person name="Wang X."/>
            <person name="Huang H."/>
        </authorList>
    </citation>
    <scope>NUCLEOTIDE SEQUENCE</scope>
    <source>
        <strain evidence="9">MT/VB/25A 57/8</strain>
    </source>
</reference>
<keyword evidence="2" id="KW-0433">Leucine-rich repeat</keyword>
<keyword evidence="7" id="KW-0472">Membrane</keyword>
<dbReference type="InterPro" id="IPR058192">
    <property type="entry name" value="WHD_ROQ1-like"/>
</dbReference>
<dbReference type="InterPro" id="IPR002182">
    <property type="entry name" value="NB-ARC"/>
</dbReference>
<dbReference type="PANTHER" id="PTHR11017">
    <property type="entry name" value="LEUCINE-RICH REPEAT-CONTAINING PROTEIN"/>
    <property type="match status" value="1"/>
</dbReference>
<keyword evidence="7" id="KW-1133">Transmembrane helix</keyword>
<dbReference type="InterPro" id="IPR045344">
    <property type="entry name" value="C-JID"/>
</dbReference>
<evidence type="ECO:0000313" key="10">
    <source>
        <dbReference type="Proteomes" id="UP001174677"/>
    </source>
</evidence>
<evidence type="ECO:0000256" key="1">
    <source>
        <dbReference type="ARBA" id="ARBA00011982"/>
    </source>
</evidence>
<dbReference type="SMART" id="SM00255">
    <property type="entry name" value="TIR"/>
    <property type="match status" value="1"/>
</dbReference>
<keyword evidence="5" id="KW-0520">NAD</keyword>
<feature type="transmembrane region" description="Helical" evidence="7">
    <location>
        <begin position="920"/>
        <end position="944"/>
    </location>
</feature>
<feature type="domain" description="TIR" evidence="8">
    <location>
        <begin position="13"/>
        <end position="179"/>
    </location>
</feature>
<dbReference type="Gene3D" id="1.10.8.430">
    <property type="entry name" value="Helical domain of apoptotic protease-activating factors"/>
    <property type="match status" value="1"/>
</dbReference>
<dbReference type="Gene3D" id="3.40.50.10140">
    <property type="entry name" value="Toll/interleukin-1 receptor homology (TIR) domain"/>
    <property type="match status" value="1"/>
</dbReference>
<comment type="catalytic activity">
    <reaction evidence="6">
        <text>NAD(+) + H2O = ADP-D-ribose + nicotinamide + H(+)</text>
        <dbReference type="Rhea" id="RHEA:16301"/>
        <dbReference type="ChEBI" id="CHEBI:15377"/>
        <dbReference type="ChEBI" id="CHEBI:15378"/>
        <dbReference type="ChEBI" id="CHEBI:17154"/>
        <dbReference type="ChEBI" id="CHEBI:57540"/>
        <dbReference type="ChEBI" id="CHEBI:57967"/>
        <dbReference type="EC" id="3.2.2.6"/>
    </reaction>
    <physiologicalReaction direction="left-to-right" evidence="6">
        <dbReference type="Rhea" id="RHEA:16302"/>
    </physiologicalReaction>
</comment>
<dbReference type="Pfam" id="PF07725">
    <property type="entry name" value="LRR_3"/>
    <property type="match status" value="1"/>
</dbReference>
<dbReference type="Pfam" id="PF23282">
    <property type="entry name" value="WHD_ROQ1"/>
    <property type="match status" value="1"/>
</dbReference>
<sequence length="1099" mass="125577">MVSTSSFTLPSTTIFDVFLSFRGPDTRENFTSHLYKALVYENINNFMDKDLERGKEIEPSLLKAIEESEISVIVFSKGYASSPWCLDELVKILECRKTMGRLVLPIFYRVDPSDIEAQTGIFGDGFRVNEEQHKESMYKVHRWRSALKEAASISGWDSMEYRPESTLVEVVAKAVKENLSRLSHMSSVDSDGFVGIESSIEQIQSLLCTESEEVRFVGIWGMGGIGKSTCAEILYHRISYKFNGCCFLANVRETLRKADSISLLKTILSKVLEDRDIDIETPSVLPASIVHKLRRKKVLIVLDDVNEDSLVVNGNWFGPGSRIIMTSRDLQVFKTKVDERYIHEVLQLSHYDALQLLSLNAFKQKLPPLDYMELSERVLQYAQGLPLALKVLGSHLYKRSQKEWKSALNKLKQFPDSNIQKILKISYDELEKSEKDIFLDIACFLKGKNKDQVENFLVDCYDLAVNWGIIRLADKCLITIVHNKLEMHDLIQEMGRNIARQEGSRLLNAKDIGHLLTTNKGKSRVKGISFNISKMGKMHLDQAAFSGMDNLKYLKVYRSWGNYEDAYFILDSNYLRYLPNELRLLYWEEYPCELLPSTYVAENLVELNLPSSKIKRLWSGDQFPKKLKYLDLFRCEQLIELPNLSSATNIKSINLVSCKSLIEIPLSIQHARSLTSLDLDGCKNLKSVPSLTQLEYLEYLSLCWCSNLKKVPEIPRGMKEVYLNESGIEELPSSMECLYSLVQLGVGECDRLKSLPGSIRELKCLRWLDLSGCFELVEIPDDLVFLSSLEKLNLDNCKRLQGLPELPCRLETLRAGNCTLMKTTASTSYINIPKDSGRKNYEFNYSNCVNLDQNASCNIIGDARLRIEQIATTFKERAEHFCNGVEFFVGLPGREIPKWFSCESPGSSIDTTFPFGCFNAMFLGFAFSAVLSFEVPVIVTKILLNCKCNFKNVKGGDRDFSIIEYLPPVTVLESDHLFLWYNHYPCSDDLYNELVQNCYNVNEASFTFTAELLNYNFDLLECEKYKLKMKSYSKQISACSVEQPIQTLKNQSLKPTVLLMANLITRKRNHFLNVYSSNAEDGCDCDETMLPFCHYLWTT</sequence>
<dbReference type="Gene3D" id="3.80.10.10">
    <property type="entry name" value="Ribonuclease Inhibitor"/>
    <property type="match status" value="2"/>
</dbReference>
<dbReference type="SUPFAM" id="SSF52200">
    <property type="entry name" value="Toll/Interleukin receptor TIR domain"/>
    <property type="match status" value="1"/>
</dbReference>
<dbReference type="InterPro" id="IPR032675">
    <property type="entry name" value="LRR_dom_sf"/>
</dbReference>
<proteinExistence type="predicted"/>
<evidence type="ECO:0000256" key="6">
    <source>
        <dbReference type="ARBA" id="ARBA00047304"/>
    </source>
</evidence>
<keyword evidence="10" id="KW-1185">Reference proteome</keyword>
<dbReference type="PROSITE" id="PS50104">
    <property type="entry name" value="TIR"/>
    <property type="match status" value="1"/>
</dbReference>
<dbReference type="EC" id="3.2.2.6" evidence="1"/>
<evidence type="ECO:0000256" key="4">
    <source>
        <dbReference type="ARBA" id="ARBA00022801"/>
    </source>
</evidence>
<dbReference type="InterPro" id="IPR044974">
    <property type="entry name" value="Disease_R_plants"/>
</dbReference>
<keyword evidence="7" id="KW-0812">Transmembrane</keyword>